<comment type="subunit">
    <text evidence="7">Monomer.</text>
</comment>
<dbReference type="PIRSF" id="PIRSF005457">
    <property type="entry name" value="Glx"/>
    <property type="match status" value="1"/>
</dbReference>
<protein>
    <recommendedName>
        <fullName evidence="7">Hydroxyacylglutathione hydrolase</fullName>
        <ecNumber evidence="7">3.1.2.6</ecNumber>
    </recommendedName>
    <alternativeName>
        <fullName evidence="7">Glyoxalase II</fullName>
        <shortName evidence="7">Glx II</shortName>
    </alternativeName>
</protein>
<evidence type="ECO:0000313" key="9">
    <source>
        <dbReference type="EMBL" id="GLX76752.1"/>
    </source>
</evidence>
<dbReference type="InterPro" id="IPR017782">
    <property type="entry name" value="Hydroxyacylglutathione_Hdrlase"/>
</dbReference>
<accession>A0ABQ6GLD5</accession>
<evidence type="ECO:0000256" key="7">
    <source>
        <dbReference type="HAMAP-Rule" id="MF_01374"/>
    </source>
</evidence>
<feature type="domain" description="Metallo-beta-lactamase" evidence="8">
    <location>
        <begin position="20"/>
        <end position="181"/>
    </location>
</feature>
<evidence type="ECO:0000256" key="2">
    <source>
        <dbReference type="ARBA" id="ARBA00004963"/>
    </source>
</evidence>
<dbReference type="InterPro" id="IPR036866">
    <property type="entry name" value="RibonucZ/Hydroxyglut_hydro"/>
</dbReference>
<organism evidence="9 10">
    <name type="scientific">Thalassotalea insulae</name>
    <dbReference type="NCBI Taxonomy" id="2056778"/>
    <lineage>
        <taxon>Bacteria</taxon>
        <taxon>Pseudomonadati</taxon>
        <taxon>Pseudomonadota</taxon>
        <taxon>Gammaproteobacteria</taxon>
        <taxon>Alteromonadales</taxon>
        <taxon>Colwelliaceae</taxon>
        <taxon>Thalassotalea</taxon>
    </lineage>
</organism>
<evidence type="ECO:0000256" key="3">
    <source>
        <dbReference type="ARBA" id="ARBA00006759"/>
    </source>
</evidence>
<keyword evidence="6 7" id="KW-0862">Zinc</keyword>
<dbReference type="RefSeq" id="WP_284242541.1">
    <property type="nucleotide sequence ID" value="NZ_BSST01000001.1"/>
</dbReference>
<comment type="function">
    <text evidence="7">Thiolesterase that catalyzes the hydrolysis of S-D-lactoyl-glutathione to form glutathione and D-lactic acid.</text>
</comment>
<comment type="cofactor">
    <cofactor evidence="7">
        <name>Zn(2+)</name>
        <dbReference type="ChEBI" id="CHEBI:29105"/>
    </cofactor>
    <text evidence="7">Binds 2 Zn(2+) ions per subunit.</text>
</comment>
<dbReference type="InterPro" id="IPR050110">
    <property type="entry name" value="Glyoxalase_II_hydrolase"/>
</dbReference>
<comment type="caution">
    <text evidence="9">The sequence shown here is derived from an EMBL/GenBank/DDBJ whole genome shotgun (WGS) entry which is preliminary data.</text>
</comment>
<dbReference type="HAMAP" id="MF_01374">
    <property type="entry name" value="Glyoxalase_2"/>
    <property type="match status" value="1"/>
</dbReference>
<name>A0ABQ6GLD5_9GAMM</name>
<feature type="binding site" evidence="7">
    <location>
        <position position="68"/>
    </location>
    <ligand>
        <name>Zn(2+)</name>
        <dbReference type="ChEBI" id="CHEBI:29105"/>
        <label>2</label>
    </ligand>
</feature>
<feature type="binding site" evidence="7">
    <location>
        <position position="143"/>
    </location>
    <ligand>
        <name>Zn(2+)</name>
        <dbReference type="ChEBI" id="CHEBI:29105"/>
        <label>2</label>
    </ligand>
</feature>
<feature type="binding site" evidence="7">
    <location>
        <position position="126"/>
    </location>
    <ligand>
        <name>Zn(2+)</name>
        <dbReference type="ChEBI" id="CHEBI:29105"/>
        <label>1</label>
    </ligand>
</feature>
<gene>
    <name evidence="7 9" type="primary">gloB</name>
    <name evidence="9" type="ORF">tinsulaeT_00920</name>
</gene>
<dbReference type="EC" id="3.1.2.6" evidence="7"/>
<dbReference type="PANTHER" id="PTHR43705">
    <property type="entry name" value="HYDROXYACYLGLUTATHIONE HYDROLASE"/>
    <property type="match status" value="1"/>
</dbReference>
<evidence type="ECO:0000313" key="10">
    <source>
        <dbReference type="Proteomes" id="UP001157186"/>
    </source>
</evidence>
<reference evidence="9 10" key="1">
    <citation type="submission" date="2023-03" db="EMBL/GenBank/DDBJ databases">
        <title>Draft genome sequence of Thalassotalea insulae KCTC 62186T.</title>
        <authorList>
            <person name="Sawabe T."/>
        </authorList>
    </citation>
    <scope>NUCLEOTIDE SEQUENCE [LARGE SCALE GENOMIC DNA]</scope>
    <source>
        <strain evidence="9 10">KCTC 62186</strain>
    </source>
</reference>
<dbReference type="SUPFAM" id="SSF56281">
    <property type="entry name" value="Metallo-hydrolase/oxidoreductase"/>
    <property type="match status" value="1"/>
</dbReference>
<dbReference type="InterPro" id="IPR035680">
    <property type="entry name" value="Clx_II_MBL"/>
</dbReference>
<feature type="binding site" evidence="7">
    <location>
        <position position="143"/>
    </location>
    <ligand>
        <name>Zn(2+)</name>
        <dbReference type="ChEBI" id="CHEBI:29105"/>
        <label>1</label>
    </ligand>
</feature>
<dbReference type="NCBIfam" id="TIGR03413">
    <property type="entry name" value="GSH_gloB"/>
    <property type="match status" value="1"/>
</dbReference>
<evidence type="ECO:0000256" key="4">
    <source>
        <dbReference type="ARBA" id="ARBA00022723"/>
    </source>
</evidence>
<dbReference type="GO" id="GO:0016787">
    <property type="term" value="F:hydrolase activity"/>
    <property type="evidence" value="ECO:0007669"/>
    <property type="project" value="UniProtKB-KW"/>
</dbReference>
<feature type="binding site" evidence="7">
    <location>
        <position position="67"/>
    </location>
    <ligand>
        <name>Zn(2+)</name>
        <dbReference type="ChEBI" id="CHEBI:29105"/>
        <label>2</label>
    </ligand>
</feature>
<proteinExistence type="inferred from homology"/>
<feature type="binding site" evidence="7">
    <location>
        <position position="63"/>
    </location>
    <ligand>
        <name>Zn(2+)</name>
        <dbReference type="ChEBI" id="CHEBI:29105"/>
        <label>1</label>
    </ligand>
</feature>
<keyword evidence="5 7" id="KW-0378">Hydrolase</keyword>
<dbReference type="InterPro" id="IPR001279">
    <property type="entry name" value="Metallo-B-lactamas"/>
</dbReference>
<dbReference type="PANTHER" id="PTHR43705:SF1">
    <property type="entry name" value="HYDROXYACYLGLUTATHIONE HYDROLASE GLOB"/>
    <property type="match status" value="1"/>
</dbReference>
<dbReference type="InterPro" id="IPR032282">
    <property type="entry name" value="HAGH_C"/>
</dbReference>
<evidence type="ECO:0000256" key="5">
    <source>
        <dbReference type="ARBA" id="ARBA00022801"/>
    </source>
</evidence>
<comment type="catalytic activity">
    <reaction evidence="1 7">
        <text>an S-(2-hydroxyacyl)glutathione + H2O = a 2-hydroxy carboxylate + glutathione + H(+)</text>
        <dbReference type="Rhea" id="RHEA:21864"/>
        <dbReference type="ChEBI" id="CHEBI:15377"/>
        <dbReference type="ChEBI" id="CHEBI:15378"/>
        <dbReference type="ChEBI" id="CHEBI:57925"/>
        <dbReference type="ChEBI" id="CHEBI:58896"/>
        <dbReference type="ChEBI" id="CHEBI:71261"/>
        <dbReference type="EC" id="3.1.2.6"/>
    </reaction>
</comment>
<dbReference type="CDD" id="cd07723">
    <property type="entry name" value="hydroxyacylglutathione_hydrolase_MBL-fold"/>
    <property type="match status" value="1"/>
</dbReference>
<evidence type="ECO:0000256" key="1">
    <source>
        <dbReference type="ARBA" id="ARBA00001623"/>
    </source>
</evidence>
<feature type="binding site" evidence="7">
    <location>
        <position position="181"/>
    </location>
    <ligand>
        <name>Zn(2+)</name>
        <dbReference type="ChEBI" id="CHEBI:29105"/>
        <label>2</label>
    </ligand>
</feature>
<dbReference type="Pfam" id="PF00753">
    <property type="entry name" value="Lactamase_B"/>
    <property type="match status" value="1"/>
</dbReference>
<dbReference type="Pfam" id="PF16123">
    <property type="entry name" value="HAGH_C"/>
    <property type="match status" value="1"/>
</dbReference>
<dbReference type="SMART" id="SM00849">
    <property type="entry name" value="Lactamase_B"/>
    <property type="match status" value="1"/>
</dbReference>
<feature type="binding site" evidence="7">
    <location>
        <position position="65"/>
    </location>
    <ligand>
        <name>Zn(2+)</name>
        <dbReference type="ChEBI" id="CHEBI:29105"/>
        <label>1</label>
    </ligand>
</feature>
<dbReference type="Proteomes" id="UP001157186">
    <property type="component" value="Unassembled WGS sequence"/>
</dbReference>
<evidence type="ECO:0000256" key="6">
    <source>
        <dbReference type="ARBA" id="ARBA00022833"/>
    </source>
</evidence>
<keyword evidence="10" id="KW-1185">Reference proteome</keyword>
<evidence type="ECO:0000259" key="8">
    <source>
        <dbReference type="SMART" id="SM00849"/>
    </source>
</evidence>
<comment type="similarity">
    <text evidence="3 7">Belongs to the metallo-beta-lactamase superfamily. Glyoxalase II family.</text>
</comment>
<keyword evidence="4 7" id="KW-0479">Metal-binding</keyword>
<comment type="pathway">
    <text evidence="2 7">Secondary metabolite metabolism; methylglyoxal degradation; (R)-lactate from methylglyoxal: step 2/2.</text>
</comment>
<dbReference type="Gene3D" id="3.60.15.10">
    <property type="entry name" value="Ribonuclease Z/Hydroxyacylglutathione hydrolase-like"/>
    <property type="match status" value="1"/>
</dbReference>
<dbReference type="EMBL" id="BSST01000001">
    <property type="protein sequence ID" value="GLX76752.1"/>
    <property type="molecule type" value="Genomic_DNA"/>
</dbReference>
<sequence length="269" mass="30602">MSQSQTLNHVNISPIKAFSDNYIWAITKSESHHLALIDPGDAKVCIDHIEQQQLVLSHILITHHHPDHTGGISELVRYCHNKQWPIEVLAPKSNVIPDVTRQLKEKDKIELTDFDVTLTVIELPGHTLDHIGYYNNELLFCGDTLFSGGCGRLFEGSPEQMHTSLNKLKQLPEQTAVYCTHEYTLANLEFALAVEPKNPKLVHYYHQVAELRRQDKVSLPSSIALEKQINPFLRADQTSIKESAQQYLAHALHDEVAVFATIRKWKDSF</sequence>